<reference evidence="2" key="2">
    <citation type="submission" date="2023-05" db="EMBL/GenBank/DDBJ databases">
        <authorList>
            <consortium name="Lawrence Berkeley National Laboratory"/>
            <person name="Steindorff A."/>
            <person name="Hensen N."/>
            <person name="Bonometti L."/>
            <person name="Westerberg I."/>
            <person name="Brannstrom I.O."/>
            <person name="Guillou S."/>
            <person name="Cros-Aarteil S."/>
            <person name="Calhoun S."/>
            <person name="Haridas S."/>
            <person name="Kuo A."/>
            <person name="Mondo S."/>
            <person name="Pangilinan J."/>
            <person name="Riley R."/>
            <person name="Labutti K."/>
            <person name="Andreopoulos B."/>
            <person name="Lipzen A."/>
            <person name="Chen C."/>
            <person name="Yanf M."/>
            <person name="Daum C."/>
            <person name="Ng V."/>
            <person name="Clum A."/>
            <person name="Ohm R."/>
            <person name="Martin F."/>
            <person name="Silar P."/>
            <person name="Natvig D."/>
            <person name="Lalanne C."/>
            <person name="Gautier V."/>
            <person name="Ament-Velasquez S.L."/>
            <person name="Kruys A."/>
            <person name="Hutchinson M.I."/>
            <person name="Powell A.J."/>
            <person name="Barry K."/>
            <person name="Miller A.N."/>
            <person name="Grigoriev I.V."/>
            <person name="Debuchy R."/>
            <person name="Gladieux P."/>
            <person name="Thoren M.H."/>
            <person name="Johannesson H."/>
        </authorList>
    </citation>
    <scope>NUCLEOTIDE SEQUENCE</scope>
    <source>
        <strain evidence="2">PSN293</strain>
    </source>
</reference>
<feature type="signal peptide" evidence="1">
    <location>
        <begin position="1"/>
        <end position="16"/>
    </location>
</feature>
<evidence type="ECO:0000313" key="3">
    <source>
        <dbReference type="Proteomes" id="UP001301769"/>
    </source>
</evidence>
<dbReference type="EMBL" id="MU858067">
    <property type="protein sequence ID" value="KAK4216618.1"/>
    <property type="molecule type" value="Genomic_DNA"/>
</dbReference>
<name>A0AAN6YC64_9PEZI</name>
<sequence length="73" mass="8243">MTLLLLLLLLLSLSLSGNLFNDFSFFLFFCLPLADYYSCQVPDHGLNIDMKIVSLLINVRIRNSDGSKVLPHV</sequence>
<protein>
    <recommendedName>
        <fullName evidence="4">Secreted protein</fullName>
    </recommendedName>
</protein>
<dbReference type="Proteomes" id="UP001301769">
    <property type="component" value="Unassembled WGS sequence"/>
</dbReference>
<keyword evidence="1" id="KW-0732">Signal</keyword>
<organism evidence="2 3">
    <name type="scientific">Rhypophila decipiens</name>
    <dbReference type="NCBI Taxonomy" id="261697"/>
    <lineage>
        <taxon>Eukaryota</taxon>
        <taxon>Fungi</taxon>
        <taxon>Dikarya</taxon>
        <taxon>Ascomycota</taxon>
        <taxon>Pezizomycotina</taxon>
        <taxon>Sordariomycetes</taxon>
        <taxon>Sordariomycetidae</taxon>
        <taxon>Sordariales</taxon>
        <taxon>Naviculisporaceae</taxon>
        <taxon>Rhypophila</taxon>
    </lineage>
</organism>
<evidence type="ECO:0000256" key="1">
    <source>
        <dbReference type="SAM" id="SignalP"/>
    </source>
</evidence>
<comment type="caution">
    <text evidence="2">The sequence shown here is derived from an EMBL/GenBank/DDBJ whole genome shotgun (WGS) entry which is preliminary data.</text>
</comment>
<dbReference type="AlphaFoldDB" id="A0AAN6YC64"/>
<evidence type="ECO:0000313" key="2">
    <source>
        <dbReference type="EMBL" id="KAK4216618.1"/>
    </source>
</evidence>
<keyword evidence="3" id="KW-1185">Reference proteome</keyword>
<proteinExistence type="predicted"/>
<evidence type="ECO:0008006" key="4">
    <source>
        <dbReference type="Google" id="ProtNLM"/>
    </source>
</evidence>
<accession>A0AAN6YC64</accession>
<feature type="chain" id="PRO_5042873881" description="Secreted protein" evidence="1">
    <location>
        <begin position="17"/>
        <end position="73"/>
    </location>
</feature>
<reference evidence="2" key="1">
    <citation type="journal article" date="2023" name="Mol. Phylogenet. Evol.">
        <title>Genome-scale phylogeny and comparative genomics of the fungal order Sordariales.</title>
        <authorList>
            <person name="Hensen N."/>
            <person name="Bonometti L."/>
            <person name="Westerberg I."/>
            <person name="Brannstrom I.O."/>
            <person name="Guillou S."/>
            <person name="Cros-Aarteil S."/>
            <person name="Calhoun S."/>
            <person name="Haridas S."/>
            <person name="Kuo A."/>
            <person name="Mondo S."/>
            <person name="Pangilinan J."/>
            <person name="Riley R."/>
            <person name="LaButti K."/>
            <person name="Andreopoulos B."/>
            <person name="Lipzen A."/>
            <person name="Chen C."/>
            <person name="Yan M."/>
            <person name="Daum C."/>
            <person name="Ng V."/>
            <person name="Clum A."/>
            <person name="Steindorff A."/>
            <person name="Ohm R.A."/>
            <person name="Martin F."/>
            <person name="Silar P."/>
            <person name="Natvig D.O."/>
            <person name="Lalanne C."/>
            <person name="Gautier V."/>
            <person name="Ament-Velasquez S.L."/>
            <person name="Kruys A."/>
            <person name="Hutchinson M.I."/>
            <person name="Powell A.J."/>
            <person name="Barry K."/>
            <person name="Miller A.N."/>
            <person name="Grigoriev I.V."/>
            <person name="Debuchy R."/>
            <person name="Gladieux P."/>
            <person name="Hiltunen Thoren M."/>
            <person name="Johannesson H."/>
        </authorList>
    </citation>
    <scope>NUCLEOTIDE SEQUENCE</scope>
    <source>
        <strain evidence="2">PSN293</strain>
    </source>
</reference>
<gene>
    <name evidence="2" type="ORF">QBC37DRAFT_416683</name>
</gene>